<dbReference type="RefSeq" id="WP_088522150.1">
    <property type="nucleotide sequence ID" value="NZ_FYDG01000015.1"/>
</dbReference>
<dbReference type="AlphaFoldDB" id="A0A212S7S1"/>
<gene>
    <name evidence="1" type="ORF">SAMN06265338_11523</name>
</gene>
<dbReference type="EMBL" id="FYDG01000015">
    <property type="protein sequence ID" value="SNB81355.1"/>
    <property type="molecule type" value="Genomic_DNA"/>
</dbReference>
<dbReference type="Proteomes" id="UP000198418">
    <property type="component" value="Unassembled WGS sequence"/>
</dbReference>
<keyword evidence="2" id="KW-1185">Reference proteome</keyword>
<sequence length="179" mass="18732">MSFNLDEFKPLASVLLQQGAPLLARALLGPFGGMIAGAVVPSLVEAFGLPADASPADIATAASKDDSAADKLAAIQAQHQDLLDWAQKAMDANQAALAAEPSFWGRLYVGGWRPAMGWLGVAVIGREVGYYAMLKGPLPFETLSLIVGLWCGLAGIRSVEMVRGVARTALATVAKRAVR</sequence>
<evidence type="ECO:0008006" key="3">
    <source>
        <dbReference type="Google" id="ProtNLM"/>
    </source>
</evidence>
<reference evidence="2" key="1">
    <citation type="submission" date="2017-06" db="EMBL/GenBank/DDBJ databases">
        <authorList>
            <person name="Varghese N."/>
            <person name="Submissions S."/>
        </authorList>
    </citation>
    <scope>NUCLEOTIDE SEQUENCE [LARGE SCALE GENOMIC DNA]</scope>
    <source>
        <strain evidence="2">DSM 137</strain>
    </source>
</reference>
<name>A0A212S7S1_RHOAC</name>
<accession>A0A212S7S1</accession>
<protein>
    <recommendedName>
        <fullName evidence="3">Holin of 3TMs, for gene-transfer release</fullName>
    </recommendedName>
</protein>
<evidence type="ECO:0000313" key="2">
    <source>
        <dbReference type="Proteomes" id="UP000198418"/>
    </source>
</evidence>
<organism evidence="1 2">
    <name type="scientific">Rhodoblastus acidophilus</name>
    <name type="common">Rhodopseudomonas acidophila</name>
    <dbReference type="NCBI Taxonomy" id="1074"/>
    <lineage>
        <taxon>Bacteria</taxon>
        <taxon>Pseudomonadati</taxon>
        <taxon>Pseudomonadota</taxon>
        <taxon>Alphaproteobacteria</taxon>
        <taxon>Hyphomicrobiales</taxon>
        <taxon>Rhodoblastaceae</taxon>
        <taxon>Rhodoblastus</taxon>
    </lineage>
</organism>
<evidence type="ECO:0000313" key="1">
    <source>
        <dbReference type="EMBL" id="SNB81355.1"/>
    </source>
</evidence>
<proteinExistence type="predicted"/>
<dbReference type="OrthoDB" id="1433389at2"/>